<keyword evidence="1" id="KW-0472">Membrane</keyword>
<accession>A0A0K2VJ33</accession>
<sequence length="46" mass="5452">AFSFFRHSYTHITSLLHSCVCGYILFFAVEHLSMTWEYAQCSYIKL</sequence>
<dbReference type="EMBL" id="HACA01032866">
    <property type="protein sequence ID" value="CDW50227.1"/>
    <property type="molecule type" value="Transcribed_RNA"/>
</dbReference>
<evidence type="ECO:0000256" key="1">
    <source>
        <dbReference type="SAM" id="Phobius"/>
    </source>
</evidence>
<name>A0A0K2VJ33_LEPSM</name>
<protein>
    <submittedName>
        <fullName evidence="2">Uncharacterized protein</fullName>
    </submittedName>
</protein>
<proteinExistence type="predicted"/>
<evidence type="ECO:0000313" key="2">
    <source>
        <dbReference type="EMBL" id="CDW50227.1"/>
    </source>
</evidence>
<reference evidence="2" key="1">
    <citation type="submission" date="2014-05" db="EMBL/GenBank/DDBJ databases">
        <authorList>
            <person name="Chronopoulou M."/>
        </authorList>
    </citation>
    <scope>NUCLEOTIDE SEQUENCE</scope>
    <source>
        <tissue evidence="2">Whole organism</tissue>
    </source>
</reference>
<feature type="transmembrane region" description="Helical" evidence="1">
    <location>
        <begin position="12"/>
        <end position="29"/>
    </location>
</feature>
<dbReference type="AlphaFoldDB" id="A0A0K2VJ33"/>
<keyword evidence="1" id="KW-0812">Transmembrane</keyword>
<feature type="non-terminal residue" evidence="2">
    <location>
        <position position="1"/>
    </location>
</feature>
<organism evidence="2">
    <name type="scientific">Lepeophtheirus salmonis</name>
    <name type="common">Salmon louse</name>
    <name type="synonym">Caligus salmonis</name>
    <dbReference type="NCBI Taxonomy" id="72036"/>
    <lineage>
        <taxon>Eukaryota</taxon>
        <taxon>Metazoa</taxon>
        <taxon>Ecdysozoa</taxon>
        <taxon>Arthropoda</taxon>
        <taxon>Crustacea</taxon>
        <taxon>Multicrustacea</taxon>
        <taxon>Hexanauplia</taxon>
        <taxon>Copepoda</taxon>
        <taxon>Siphonostomatoida</taxon>
        <taxon>Caligidae</taxon>
        <taxon>Lepeophtheirus</taxon>
    </lineage>
</organism>
<keyword evidence="1" id="KW-1133">Transmembrane helix</keyword>